<dbReference type="CDD" id="cd03801">
    <property type="entry name" value="GT4_PimA-like"/>
    <property type="match status" value="1"/>
</dbReference>
<evidence type="ECO:0000313" key="3">
    <source>
        <dbReference type="EMBL" id="OUL59377.1"/>
    </source>
</evidence>
<dbReference type="OrthoDB" id="9772485at2"/>
<dbReference type="EMBL" id="MWPV01000001">
    <property type="protein sequence ID" value="OUL59377.1"/>
    <property type="molecule type" value="Genomic_DNA"/>
</dbReference>
<dbReference type="AlphaFoldDB" id="A0A244CUT3"/>
<dbReference type="PANTHER" id="PTHR12526:SF630">
    <property type="entry name" value="GLYCOSYLTRANSFERASE"/>
    <property type="match status" value="1"/>
</dbReference>
<dbReference type="PANTHER" id="PTHR12526">
    <property type="entry name" value="GLYCOSYLTRANSFERASE"/>
    <property type="match status" value="1"/>
</dbReference>
<keyword evidence="4" id="KW-1185">Reference proteome</keyword>
<dbReference type="GO" id="GO:0016757">
    <property type="term" value="F:glycosyltransferase activity"/>
    <property type="evidence" value="ECO:0007669"/>
    <property type="project" value="InterPro"/>
</dbReference>
<dbReference type="Proteomes" id="UP000194841">
    <property type="component" value="Unassembled WGS sequence"/>
</dbReference>
<proteinExistence type="predicted"/>
<gene>
    <name evidence="3" type="ORF">B1199_03660</name>
</gene>
<keyword evidence="1" id="KW-0472">Membrane</keyword>
<dbReference type="Gene3D" id="3.40.50.2000">
    <property type="entry name" value="Glycogen Phosphorylase B"/>
    <property type="match status" value="2"/>
</dbReference>
<sequence length="408" mass="45020">MSSFSNQHAEVVFLNSVYPILSETFIFDQYQVLTDKGFEFGIVSNNKPALSDVHPHMRASLDAVTYLSNASIFYILCAHLSFFITAPLLYITSLLRILKLEEKKSVSLAHFTGALLVRRIYPNVKWVHSHFTYGATAIAMWLKWLQKTPYSMTLHGADLTFDSVADLELKLSQADQIISISQYNLDFITQTFPNINLTSAEVIPLGVADSSPLVAAPENSVDSNAPSRIKIINVGRLSEHKAQHILIEACALLVNQGVDVQCEIIGEGPKRGSLECLIKERALDNNVTLLGAKYHKEVLASYHYADIFVMTSITEGMPLVLMEAMSIGLPVIAPNICGIPELLAFGQAGELTAANSAQSVSEAICTLIEQPEKANTQRIFAQSHIHAHFNLVKNTHKFADLLTKLSHQ</sequence>
<evidence type="ECO:0000313" key="4">
    <source>
        <dbReference type="Proteomes" id="UP000194841"/>
    </source>
</evidence>
<feature type="transmembrane region" description="Helical" evidence="1">
    <location>
        <begin position="72"/>
        <end position="95"/>
    </location>
</feature>
<keyword evidence="1" id="KW-1133">Transmembrane helix</keyword>
<accession>A0A244CUT3</accession>
<name>A0A244CUT3_PSEDV</name>
<feature type="domain" description="Glycosyl transferase family 1" evidence="2">
    <location>
        <begin position="227"/>
        <end position="377"/>
    </location>
</feature>
<dbReference type="RefSeq" id="WP_086742767.1">
    <property type="nucleotide sequence ID" value="NZ_MWPV01000001.1"/>
</dbReference>
<protein>
    <recommendedName>
        <fullName evidence="2">Glycosyl transferase family 1 domain-containing protein</fullName>
    </recommendedName>
</protein>
<evidence type="ECO:0000259" key="2">
    <source>
        <dbReference type="Pfam" id="PF00534"/>
    </source>
</evidence>
<dbReference type="InterPro" id="IPR001296">
    <property type="entry name" value="Glyco_trans_1"/>
</dbReference>
<comment type="caution">
    <text evidence="3">The sequence shown here is derived from an EMBL/GenBank/DDBJ whole genome shotgun (WGS) entry which is preliminary data.</text>
</comment>
<dbReference type="GO" id="GO:1901135">
    <property type="term" value="P:carbohydrate derivative metabolic process"/>
    <property type="evidence" value="ECO:0007669"/>
    <property type="project" value="UniProtKB-ARBA"/>
</dbReference>
<dbReference type="Pfam" id="PF00534">
    <property type="entry name" value="Glycos_transf_1"/>
    <property type="match status" value="1"/>
</dbReference>
<evidence type="ECO:0000256" key="1">
    <source>
        <dbReference type="SAM" id="Phobius"/>
    </source>
</evidence>
<dbReference type="SUPFAM" id="SSF53756">
    <property type="entry name" value="UDP-Glycosyltransferase/glycogen phosphorylase"/>
    <property type="match status" value="1"/>
</dbReference>
<reference evidence="3 4" key="1">
    <citation type="submission" date="2017-02" db="EMBL/GenBank/DDBJ databases">
        <title>Pseudoalteromonas ulvae TC14 Genome.</title>
        <authorList>
            <person name="Molmeret M."/>
        </authorList>
    </citation>
    <scope>NUCLEOTIDE SEQUENCE [LARGE SCALE GENOMIC DNA]</scope>
    <source>
        <strain evidence="3">TC14</strain>
    </source>
</reference>
<keyword evidence="1" id="KW-0812">Transmembrane</keyword>
<organism evidence="3 4">
    <name type="scientific">Pseudoalteromonas ulvae</name>
    <dbReference type="NCBI Taxonomy" id="107327"/>
    <lineage>
        <taxon>Bacteria</taxon>
        <taxon>Pseudomonadati</taxon>
        <taxon>Pseudomonadota</taxon>
        <taxon>Gammaproteobacteria</taxon>
        <taxon>Alteromonadales</taxon>
        <taxon>Pseudoalteromonadaceae</taxon>
        <taxon>Pseudoalteromonas</taxon>
    </lineage>
</organism>